<protein>
    <recommendedName>
        <fullName evidence="2">Protein-glutamine gamma-glutamyltransferase-like C-terminal domain-containing protein</fullName>
    </recommendedName>
</protein>
<evidence type="ECO:0000313" key="4">
    <source>
        <dbReference type="Proteomes" id="UP000236151"/>
    </source>
</evidence>
<organism evidence="3 4">
    <name type="scientific">Clostridium thermosuccinogenes</name>
    <dbReference type="NCBI Taxonomy" id="84032"/>
    <lineage>
        <taxon>Bacteria</taxon>
        <taxon>Bacillati</taxon>
        <taxon>Bacillota</taxon>
        <taxon>Clostridia</taxon>
        <taxon>Eubacteriales</taxon>
        <taxon>Clostridiaceae</taxon>
        <taxon>Clostridium</taxon>
    </lineage>
</organism>
<comment type="caution">
    <text evidence="3">The sequence shown here is derived from an EMBL/GenBank/DDBJ whole genome shotgun (WGS) entry which is preliminary data.</text>
</comment>
<feature type="transmembrane region" description="Helical" evidence="1">
    <location>
        <begin position="12"/>
        <end position="33"/>
    </location>
</feature>
<dbReference type="RefSeq" id="WP_103082820.1">
    <property type="nucleotide sequence ID" value="NZ_CP021850.1"/>
</dbReference>
<accession>A0A2K2FAF6</accession>
<dbReference type="AlphaFoldDB" id="A0A2K2FAF6"/>
<proteinExistence type="predicted"/>
<feature type="transmembrane region" description="Helical" evidence="1">
    <location>
        <begin position="213"/>
        <end position="239"/>
    </location>
</feature>
<feature type="transmembrane region" description="Helical" evidence="1">
    <location>
        <begin position="115"/>
        <end position="137"/>
    </location>
</feature>
<keyword evidence="4" id="KW-1185">Reference proteome</keyword>
<sequence length="470" mass="52165">MHENFRTYALKATALLGVFSFIYPAVITVRALLFKTDGGALSLLLASILMTAGFFIASAVIRENSAFFSRLASGKVAEFILDKHATALFLSGLVVHIAALVPAAIAAVVFQRDGIFRAAFEAIAALIFYIVGVRARYGEFDDILNRTKLYGGIITIAISTAICSFSDIRLNFIFYAYILTVTSMIVFNQAGIDSVFLHMNRRLAGVSKDIRKFNIFSVLTLFGITLLFLNLKGIIVFFLNILNNVVRKGIVLFLRALEFLFSRAPETDGIIGQAQPPQLPDLGDESGMNPVADLILKGIFIVIFIYLIYKALPVILRAVRKAFQKVWMFVLNILRSTDKVEPEEEDYNDEVVEIKPVKNSAGKRKKSEEKLRWSMRGLKKITNPAAKVRYIYGMILDVLNAAGIGVARSDTPGEICRKAGSEDISIEGITKVYEKVRYGDVVPDAKEMDQAEACLSTVMERLSKANRKPR</sequence>
<dbReference type="Pfam" id="PF13559">
    <property type="entry name" value="DUF4129"/>
    <property type="match status" value="1"/>
</dbReference>
<feature type="transmembrane region" description="Helical" evidence="1">
    <location>
        <begin position="149"/>
        <end position="168"/>
    </location>
</feature>
<dbReference type="EMBL" id="NIOJ01000059">
    <property type="protein sequence ID" value="PNT95772.1"/>
    <property type="molecule type" value="Genomic_DNA"/>
</dbReference>
<feature type="transmembrane region" description="Helical" evidence="1">
    <location>
        <begin position="294"/>
        <end position="316"/>
    </location>
</feature>
<dbReference type="KEGG" id="cthd:CDO33_15465"/>
<dbReference type="Proteomes" id="UP000236151">
    <property type="component" value="Unassembled WGS sequence"/>
</dbReference>
<keyword evidence="1" id="KW-0812">Transmembrane</keyword>
<feature type="domain" description="Protein-glutamine gamma-glutamyltransferase-like C-terminal" evidence="2">
    <location>
        <begin position="395"/>
        <end position="455"/>
    </location>
</feature>
<feature type="transmembrane region" description="Helical" evidence="1">
    <location>
        <begin position="87"/>
        <end position="109"/>
    </location>
</feature>
<dbReference type="InterPro" id="IPR025403">
    <property type="entry name" value="TgpA-like_C"/>
</dbReference>
<gene>
    <name evidence="3" type="ORF">CDQ84_16385</name>
</gene>
<feature type="transmembrane region" description="Helical" evidence="1">
    <location>
        <begin position="39"/>
        <end position="61"/>
    </location>
</feature>
<keyword evidence="1" id="KW-0472">Membrane</keyword>
<feature type="transmembrane region" description="Helical" evidence="1">
    <location>
        <begin position="174"/>
        <end position="192"/>
    </location>
</feature>
<keyword evidence="1" id="KW-1133">Transmembrane helix</keyword>
<evidence type="ECO:0000313" key="3">
    <source>
        <dbReference type="EMBL" id="PNT95772.1"/>
    </source>
</evidence>
<evidence type="ECO:0000259" key="2">
    <source>
        <dbReference type="Pfam" id="PF13559"/>
    </source>
</evidence>
<name>A0A2K2FAF6_9CLOT</name>
<evidence type="ECO:0000256" key="1">
    <source>
        <dbReference type="SAM" id="Phobius"/>
    </source>
</evidence>
<reference evidence="3 4" key="1">
    <citation type="submission" date="2017-06" db="EMBL/GenBank/DDBJ databases">
        <title>Investigating the central metabolism of Clostridium thermosuccinogenes.</title>
        <authorList>
            <person name="Koendjbiharie J.G."/>
            <person name="van Kranenburg R."/>
        </authorList>
    </citation>
    <scope>NUCLEOTIDE SEQUENCE [LARGE SCALE GENOMIC DNA]</scope>
    <source>
        <strain evidence="3 4">DSM 5806</strain>
    </source>
</reference>